<dbReference type="OrthoDB" id="4573177at2759"/>
<organism evidence="1 2">
    <name type="scientific">Exophiala spinifera</name>
    <dbReference type="NCBI Taxonomy" id="91928"/>
    <lineage>
        <taxon>Eukaryota</taxon>
        <taxon>Fungi</taxon>
        <taxon>Dikarya</taxon>
        <taxon>Ascomycota</taxon>
        <taxon>Pezizomycotina</taxon>
        <taxon>Eurotiomycetes</taxon>
        <taxon>Chaetothyriomycetidae</taxon>
        <taxon>Chaetothyriales</taxon>
        <taxon>Herpotrichiellaceae</taxon>
        <taxon>Exophiala</taxon>
    </lineage>
</organism>
<evidence type="ECO:0000313" key="1">
    <source>
        <dbReference type="EMBL" id="KIW20747.1"/>
    </source>
</evidence>
<dbReference type="SUPFAM" id="SSF55154">
    <property type="entry name" value="CYTH-like phosphatases"/>
    <property type="match status" value="1"/>
</dbReference>
<evidence type="ECO:0000313" key="2">
    <source>
        <dbReference type="Proteomes" id="UP000053328"/>
    </source>
</evidence>
<evidence type="ECO:0008006" key="3">
    <source>
        <dbReference type="Google" id="ProtNLM"/>
    </source>
</evidence>
<dbReference type="Proteomes" id="UP000053328">
    <property type="component" value="Unassembled WGS sequence"/>
</dbReference>
<dbReference type="VEuPathDB" id="FungiDB:PV08_01325"/>
<dbReference type="Gene3D" id="2.40.320.10">
    <property type="entry name" value="Hypothetical Protein Pfu-838710-001"/>
    <property type="match status" value="1"/>
</dbReference>
<gene>
    <name evidence="1" type="ORF">PV08_01325</name>
</gene>
<dbReference type="GeneID" id="27328408"/>
<proteinExistence type="predicted"/>
<dbReference type="InterPro" id="IPR033469">
    <property type="entry name" value="CYTH-like_dom_sf"/>
</dbReference>
<dbReference type="HOGENOM" id="CLU_070859_0_0_1"/>
<accession>A0A0D2A7J0</accession>
<keyword evidence="2" id="KW-1185">Reference proteome</keyword>
<sequence length="270" mass="30686">MVSSLVPDFEVKVLLKPSEVLDSENKAKADVLSAFGFTSRAKKMNVQFLDTRNREFYNNGWNLRIRKTEDDDKYELTYKKRYDISTGFSTTAEGHIKETLEVARQEGLDSSTGFEAQVDIGYQKQTLSISRDKEVPTGQAGTDLPPLEASRKLLADGAPEKFNNWKGANWGTQRLADSIVYGPVLAERFKVKWQGLRLFLEVWPIRKSKTDASLEYIVEASFKADTLQEAVEGRDKLIKVLQDDSIGRDWFLPGDSLRTKLIMERYGEVN</sequence>
<dbReference type="RefSeq" id="XP_016240963.1">
    <property type="nucleotide sequence ID" value="XM_016375687.1"/>
</dbReference>
<dbReference type="STRING" id="91928.A0A0D2A7J0"/>
<reference evidence="1 2" key="1">
    <citation type="submission" date="2015-01" db="EMBL/GenBank/DDBJ databases">
        <title>The Genome Sequence of Exophiala spinifera CBS89968.</title>
        <authorList>
            <consortium name="The Broad Institute Genomics Platform"/>
            <person name="Cuomo C."/>
            <person name="de Hoog S."/>
            <person name="Gorbushina A."/>
            <person name="Stielow B."/>
            <person name="Teixiera M."/>
            <person name="Abouelleil A."/>
            <person name="Chapman S.B."/>
            <person name="Priest M."/>
            <person name="Young S.K."/>
            <person name="Wortman J."/>
            <person name="Nusbaum C."/>
            <person name="Birren B."/>
        </authorList>
    </citation>
    <scope>NUCLEOTIDE SEQUENCE [LARGE SCALE GENOMIC DNA]</scope>
    <source>
        <strain evidence="1 2">CBS 89968</strain>
    </source>
</reference>
<dbReference type="AlphaFoldDB" id="A0A0D2A7J0"/>
<name>A0A0D2A7J0_9EURO</name>
<dbReference type="EMBL" id="KN847492">
    <property type="protein sequence ID" value="KIW20747.1"/>
    <property type="molecule type" value="Genomic_DNA"/>
</dbReference>
<protein>
    <recommendedName>
        <fullName evidence="3">CYTH domain-containing protein</fullName>
    </recommendedName>
</protein>